<dbReference type="SMART" id="SM00387">
    <property type="entry name" value="HATPase_c"/>
    <property type="match status" value="1"/>
</dbReference>
<dbReference type="SUPFAM" id="SSF55874">
    <property type="entry name" value="ATPase domain of HSP90 chaperone/DNA topoisomerase II/histidine kinase"/>
    <property type="match status" value="1"/>
</dbReference>
<dbReference type="FunFam" id="3.30.565.10:FF:000006">
    <property type="entry name" value="Sensor histidine kinase WalK"/>
    <property type="match status" value="1"/>
</dbReference>
<feature type="domain" description="PAC" evidence="11">
    <location>
        <begin position="616"/>
        <end position="669"/>
    </location>
</feature>
<dbReference type="EMBL" id="JAGSPM010000004">
    <property type="protein sequence ID" value="MBR7746630.1"/>
    <property type="molecule type" value="Genomic_DNA"/>
</dbReference>
<dbReference type="FunFam" id="1.10.287.130:FF:000001">
    <property type="entry name" value="Two-component sensor histidine kinase"/>
    <property type="match status" value="1"/>
</dbReference>
<dbReference type="SUPFAM" id="SSF55785">
    <property type="entry name" value="PYP-like sensor domain (PAS domain)"/>
    <property type="match status" value="2"/>
</dbReference>
<keyword evidence="5" id="KW-0808">Transferase</keyword>
<dbReference type="InterPro" id="IPR003018">
    <property type="entry name" value="GAF"/>
</dbReference>
<dbReference type="Gene3D" id="3.30.565.10">
    <property type="entry name" value="Histidine kinase-like ATPase, C-terminal domain"/>
    <property type="match status" value="1"/>
</dbReference>
<keyword evidence="4" id="KW-0597">Phosphoprotein</keyword>
<dbReference type="CDD" id="cd00082">
    <property type="entry name" value="HisKA"/>
    <property type="match status" value="1"/>
</dbReference>
<dbReference type="InterPro" id="IPR035965">
    <property type="entry name" value="PAS-like_dom_sf"/>
</dbReference>
<dbReference type="InterPro" id="IPR029016">
    <property type="entry name" value="GAF-like_dom_sf"/>
</dbReference>
<evidence type="ECO:0000259" key="10">
    <source>
        <dbReference type="PROSITE" id="PS50112"/>
    </source>
</evidence>
<dbReference type="GO" id="GO:0000155">
    <property type="term" value="F:phosphorelay sensor kinase activity"/>
    <property type="evidence" value="ECO:0007669"/>
    <property type="project" value="InterPro"/>
</dbReference>
<keyword evidence="13" id="KW-1185">Reference proteome</keyword>
<protein>
    <recommendedName>
        <fullName evidence="3">histidine kinase</fullName>
        <ecNumber evidence="3">2.7.13.3</ecNumber>
    </recommendedName>
</protein>
<dbReference type="Proteomes" id="UP000680158">
    <property type="component" value="Unassembled WGS sequence"/>
</dbReference>
<dbReference type="InterPro" id="IPR003594">
    <property type="entry name" value="HATPase_dom"/>
</dbReference>
<dbReference type="InterPro" id="IPR036890">
    <property type="entry name" value="HATPase_C_sf"/>
</dbReference>
<dbReference type="SMART" id="SM00091">
    <property type="entry name" value="PAS"/>
    <property type="match status" value="1"/>
</dbReference>
<dbReference type="SUPFAM" id="SSF55781">
    <property type="entry name" value="GAF domain-like"/>
    <property type="match status" value="3"/>
</dbReference>
<dbReference type="InterPro" id="IPR001610">
    <property type="entry name" value="PAC"/>
</dbReference>
<dbReference type="CDD" id="cd16922">
    <property type="entry name" value="HATPase_EvgS-ArcB-TorS-like"/>
    <property type="match status" value="1"/>
</dbReference>
<dbReference type="Pfam" id="PF00512">
    <property type="entry name" value="HisKA"/>
    <property type="match status" value="1"/>
</dbReference>
<dbReference type="InterPro" id="IPR004358">
    <property type="entry name" value="Sig_transdc_His_kin-like_C"/>
</dbReference>
<evidence type="ECO:0000256" key="7">
    <source>
        <dbReference type="ARBA" id="ARBA00023012"/>
    </source>
</evidence>
<dbReference type="EC" id="2.7.13.3" evidence="3"/>
<dbReference type="SMART" id="SM00388">
    <property type="entry name" value="HisKA"/>
    <property type="match status" value="1"/>
</dbReference>
<dbReference type="PRINTS" id="PR00344">
    <property type="entry name" value="BCTRLSENSOR"/>
</dbReference>
<dbReference type="Pfam" id="PF02518">
    <property type="entry name" value="HATPase_c"/>
    <property type="match status" value="1"/>
</dbReference>
<dbReference type="SMART" id="SM00065">
    <property type="entry name" value="GAF"/>
    <property type="match status" value="2"/>
</dbReference>
<dbReference type="PANTHER" id="PTHR43047:SF72">
    <property type="entry name" value="OSMOSENSING HISTIDINE PROTEIN KINASE SLN1"/>
    <property type="match status" value="1"/>
</dbReference>
<evidence type="ECO:0000313" key="13">
    <source>
        <dbReference type="Proteomes" id="UP000680158"/>
    </source>
</evidence>
<comment type="catalytic activity">
    <reaction evidence="1">
        <text>ATP + protein L-histidine = ADP + protein N-phospho-L-histidine.</text>
        <dbReference type="EC" id="2.7.13.3"/>
    </reaction>
</comment>
<dbReference type="InterPro" id="IPR000700">
    <property type="entry name" value="PAS-assoc_C"/>
</dbReference>
<dbReference type="PROSITE" id="PS50113">
    <property type="entry name" value="PAC"/>
    <property type="match status" value="1"/>
</dbReference>
<reference evidence="12 13" key="1">
    <citation type="submission" date="2021-04" db="EMBL/GenBank/DDBJ databases">
        <title>novel species isolated from subtropical streams in China.</title>
        <authorList>
            <person name="Lu H."/>
        </authorList>
    </citation>
    <scope>NUCLEOTIDE SEQUENCE [LARGE SCALE GENOMIC DNA]</scope>
    <source>
        <strain evidence="12 13">BYS107W</strain>
    </source>
</reference>
<dbReference type="Gene3D" id="3.30.450.20">
    <property type="entry name" value="PAS domain"/>
    <property type="match status" value="2"/>
</dbReference>
<dbReference type="InterPro" id="IPR013655">
    <property type="entry name" value="PAS_fold_3"/>
</dbReference>
<evidence type="ECO:0000256" key="8">
    <source>
        <dbReference type="ARBA" id="ARBA00023136"/>
    </source>
</evidence>
<dbReference type="SMART" id="SM00086">
    <property type="entry name" value="PAC"/>
    <property type="match status" value="2"/>
</dbReference>
<evidence type="ECO:0000256" key="5">
    <source>
        <dbReference type="ARBA" id="ARBA00022679"/>
    </source>
</evidence>
<comment type="subcellular location">
    <subcellularLocation>
        <location evidence="2">Cell inner membrane</location>
        <topology evidence="2">Multi-pass membrane protein</topology>
    </subcellularLocation>
</comment>
<proteinExistence type="predicted"/>
<dbReference type="PROSITE" id="PS50112">
    <property type="entry name" value="PAS"/>
    <property type="match status" value="1"/>
</dbReference>
<dbReference type="Pfam" id="PF13185">
    <property type="entry name" value="GAF_2"/>
    <property type="match status" value="1"/>
</dbReference>
<evidence type="ECO:0000313" key="12">
    <source>
        <dbReference type="EMBL" id="MBR7746630.1"/>
    </source>
</evidence>
<dbReference type="NCBIfam" id="TIGR00229">
    <property type="entry name" value="sensory_box"/>
    <property type="match status" value="1"/>
</dbReference>
<feature type="domain" description="PAS" evidence="10">
    <location>
        <begin position="539"/>
        <end position="612"/>
    </location>
</feature>
<dbReference type="Pfam" id="PF08447">
    <property type="entry name" value="PAS_3"/>
    <property type="match status" value="1"/>
</dbReference>
<dbReference type="CDD" id="cd00130">
    <property type="entry name" value="PAS"/>
    <property type="match status" value="1"/>
</dbReference>
<evidence type="ECO:0000256" key="4">
    <source>
        <dbReference type="ARBA" id="ARBA00022553"/>
    </source>
</evidence>
<dbReference type="InterPro" id="IPR000014">
    <property type="entry name" value="PAS"/>
</dbReference>
<dbReference type="InterPro" id="IPR036097">
    <property type="entry name" value="HisK_dim/P_sf"/>
</dbReference>
<evidence type="ECO:0000256" key="1">
    <source>
        <dbReference type="ARBA" id="ARBA00000085"/>
    </source>
</evidence>
<dbReference type="GO" id="GO:0005886">
    <property type="term" value="C:plasma membrane"/>
    <property type="evidence" value="ECO:0007669"/>
    <property type="project" value="UniProtKB-SubCell"/>
</dbReference>
<name>A0A941I372_9BURK</name>
<dbReference type="PANTHER" id="PTHR43047">
    <property type="entry name" value="TWO-COMPONENT HISTIDINE PROTEIN KINASE"/>
    <property type="match status" value="1"/>
</dbReference>
<dbReference type="InterPro" id="IPR005467">
    <property type="entry name" value="His_kinase_dom"/>
</dbReference>
<evidence type="ECO:0000256" key="6">
    <source>
        <dbReference type="ARBA" id="ARBA00022777"/>
    </source>
</evidence>
<dbReference type="Gene3D" id="3.30.450.40">
    <property type="match status" value="2"/>
</dbReference>
<evidence type="ECO:0000256" key="2">
    <source>
        <dbReference type="ARBA" id="ARBA00004429"/>
    </source>
</evidence>
<dbReference type="Pfam" id="PF01590">
    <property type="entry name" value="GAF"/>
    <property type="match status" value="2"/>
</dbReference>
<evidence type="ECO:0000259" key="11">
    <source>
        <dbReference type="PROSITE" id="PS50113"/>
    </source>
</evidence>
<dbReference type="InterPro" id="IPR003661">
    <property type="entry name" value="HisK_dim/P_dom"/>
</dbReference>
<dbReference type="Gene3D" id="1.10.287.130">
    <property type="match status" value="1"/>
</dbReference>
<dbReference type="RefSeq" id="WP_212683944.1">
    <property type="nucleotide sequence ID" value="NZ_JAGSPM010000004.1"/>
</dbReference>
<accession>A0A941I372</accession>
<keyword evidence="6" id="KW-0418">Kinase</keyword>
<dbReference type="PROSITE" id="PS50109">
    <property type="entry name" value="HIS_KIN"/>
    <property type="match status" value="1"/>
</dbReference>
<dbReference type="AlphaFoldDB" id="A0A941I372"/>
<sequence>MESPQIPQNEESRLQALREYHILDTLPEERFDRLTRLAQQIFNVDIALVSLIDADRQWFKSKQGLDACETDREISFCGHAILEREIFHIPNALNDPRFADNPLVTGAPNIRFYAGAPLRPDGENSVGTLCIIDSKARMLSIKEQRILRDLADGVEREIAQLQQNYQHQALLALTQISSLLDPDYAQLLSKGLSIAQEFLGMPQALINRMRDQQLETLICTGTPCGKPQSPKSRSQLFDPSWQSLRPFYIENDQLSLIPDLKKSPYADIENQSPLKIGSYIGVPIKFRGESYGNLVFMSQEARVPNYFSKVEIEFIRLFSEWVHSKIHEWELDQSLKLQQNLAKAISRAQERFIHGQDQSKGFQGLLHDILALGECQFGFIGEILEDKSGDPFVKTFAIETIQSEATVDIPAPKVDELGQKTERLNEDKFAQRIEQKIEQRIEVRPQNDIFTAAIGSNSVVIDNAVSDGKAFANFVPHDLEIHNFLAIPIHYNEQQIAMIGLANRPFGFQESFIQFLDPILLTIGQLVQANRVQVQHTESERRLADIIKGTNIGTWEWNVQTGESSFNQRWAEIIGYSIEELSPTDISTWTRFAHPDDLKKSSELLQKHFEGELDYYEAINRMRHKDGHWVWILDRGCLVSRTADGKPLMMSGSHADISKQKEADAKLANAYDLLEQSNTIARIGTWEIDLQSSTLQWSKVTKEIYEVPDDFVCAIHQTAQFYPNEKDQHTIQQLIQRAINQGISFDTELSILTYQKKERWVRIVGMSKFHDDVCERVYGTIQDISERKRVERMKDEFISTVSHELRTPLTSISGSLGLMVNGVMGAIPDKISSMLQIAYKNSQRLSFLINDLLDMEKILAGKLSFAMETQALAPLLQNAVESNLGAGIERMISIAIDNPHQEIRIYIDTQRLQQVLSNLISNAIKYSPNHGHIQITVSRQEKQVRIAVRDQGPGIPLAFQSQIFKKFAQADSSDTRQRGGTGLGLAISKELIEAMHGKLSFSSAYGEGASFYVDLPIQEA</sequence>
<dbReference type="GO" id="GO:0009927">
    <property type="term" value="F:histidine phosphotransfer kinase activity"/>
    <property type="evidence" value="ECO:0007669"/>
    <property type="project" value="TreeGrafter"/>
</dbReference>
<feature type="domain" description="Histidine kinase" evidence="9">
    <location>
        <begin position="800"/>
        <end position="1019"/>
    </location>
</feature>
<keyword evidence="8" id="KW-0472">Membrane</keyword>
<evidence type="ECO:0000256" key="3">
    <source>
        <dbReference type="ARBA" id="ARBA00012438"/>
    </source>
</evidence>
<dbReference type="SUPFAM" id="SSF47384">
    <property type="entry name" value="Homodimeric domain of signal transducing histidine kinase"/>
    <property type="match status" value="1"/>
</dbReference>
<keyword evidence="7" id="KW-0902">Two-component regulatory system</keyword>
<gene>
    <name evidence="12" type="ORF">KDM92_08555</name>
</gene>
<organism evidence="12 13">
    <name type="scientific">Undibacterium baiyunense</name>
    <dbReference type="NCBI Taxonomy" id="2828731"/>
    <lineage>
        <taxon>Bacteria</taxon>
        <taxon>Pseudomonadati</taxon>
        <taxon>Pseudomonadota</taxon>
        <taxon>Betaproteobacteria</taxon>
        <taxon>Burkholderiales</taxon>
        <taxon>Oxalobacteraceae</taxon>
        <taxon>Undibacterium</taxon>
    </lineage>
</organism>
<evidence type="ECO:0000259" key="9">
    <source>
        <dbReference type="PROSITE" id="PS50109"/>
    </source>
</evidence>
<comment type="caution">
    <text evidence="12">The sequence shown here is derived from an EMBL/GenBank/DDBJ whole genome shotgun (WGS) entry which is preliminary data.</text>
</comment>